<evidence type="ECO:0000313" key="1">
    <source>
        <dbReference type="EMBL" id="EQB43251.1"/>
    </source>
</evidence>
<dbReference type="Proteomes" id="UP000015530">
    <property type="component" value="Unassembled WGS sequence"/>
</dbReference>
<sequence>MRPKGTNGSIKR</sequence>
<dbReference type="EMBL" id="AMYD01004370">
    <property type="protein sequence ID" value="EQB43251.1"/>
    <property type="molecule type" value="Genomic_DNA"/>
</dbReference>
<comment type="caution">
    <text evidence="1">The sequence shown here is derived from an EMBL/GenBank/DDBJ whole genome shotgun (WGS) entry which is preliminary data.</text>
</comment>
<organism evidence="1 2">
    <name type="scientific">Colletotrichum gloeosporioides (strain Cg-14)</name>
    <name type="common">Anthracnose fungus</name>
    <name type="synonym">Glomerella cingulata</name>
    <dbReference type="NCBI Taxonomy" id="1237896"/>
    <lineage>
        <taxon>Eukaryota</taxon>
        <taxon>Fungi</taxon>
        <taxon>Dikarya</taxon>
        <taxon>Ascomycota</taxon>
        <taxon>Pezizomycotina</taxon>
        <taxon>Sordariomycetes</taxon>
        <taxon>Hypocreomycetidae</taxon>
        <taxon>Glomerellales</taxon>
        <taxon>Glomerellaceae</taxon>
        <taxon>Colletotrichum</taxon>
        <taxon>Colletotrichum gloeosporioides species complex</taxon>
    </lineage>
</organism>
<evidence type="ECO:0000313" key="2">
    <source>
        <dbReference type="Proteomes" id="UP000015530"/>
    </source>
</evidence>
<protein>
    <submittedName>
        <fullName evidence="1">Uncharacterized protein</fullName>
    </submittedName>
</protein>
<dbReference type="HOGENOM" id="CLU_3436786_0_0_1"/>
<accession>T0KV94</accession>
<gene>
    <name evidence="1" type="ORF">CGLO_18111</name>
</gene>
<proteinExistence type="predicted"/>
<reference evidence="2" key="1">
    <citation type="journal article" date="2013" name="Mol. Plant Microbe Interact.">
        <title>Global aspects of pacC regulation of pathogenicity genes in Colletotrichum gloeosporioides as revealed by transcriptome analysis.</title>
        <authorList>
            <person name="Alkan N."/>
            <person name="Meng X."/>
            <person name="Friedlander G."/>
            <person name="Reuveni E."/>
            <person name="Sukno S."/>
            <person name="Sherman A."/>
            <person name="Thon M."/>
            <person name="Fluhr R."/>
            <person name="Prusky D."/>
        </authorList>
    </citation>
    <scope>NUCLEOTIDE SEQUENCE [LARGE SCALE GENOMIC DNA]</scope>
    <source>
        <strain evidence="2">Cg-14</strain>
    </source>
</reference>
<name>T0KV94_COLGC</name>